<proteinExistence type="predicted"/>
<feature type="signal peptide" evidence="1">
    <location>
        <begin position="1"/>
        <end position="23"/>
    </location>
</feature>
<evidence type="ECO:0000313" key="2">
    <source>
        <dbReference type="EMBL" id="CAG5134052.1"/>
    </source>
</evidence>
<organism evidence="2 3">
    <name type="scientific">Candidula unifasciata</name>
    <dbReference type="NCBI Taxonomy" id="100452"/>
    <lineage>
        <taxon>Eukaryota</taxon>
        <taxon>Metazoa</taxon>
        <taxon>Spiralia</taxon>
        <taxon>Lophotrochozoa</taxon>
        <taxon>Mollusca</taxon>
        <taxon>Gastropoda</taxon>
        <taxon>Heterobranchia</taxon>
        <taxon>Euthyneura</taxon>
        <taxon>Panpulmonata</taxon>
        <taxon>Eupulmonata</taxon>
        <taxon>Stylommatophora</taxon>
        <taxon>Helicina</taxon>
        <taxon>Helicoidea</taxon>
        <taxon>Geomitridae</taxon>
        <taxon>Candidula</taxon>
    </lineage>
</organism>
<evidence type="ECO:0000313" key="3">
    <source>
        <dbReference type="Proteomes" id="UP000678393"/>
    </source>
</evidence>
<evidence type="ECO:0000256" key="1">
    <source>
        <dbReference type="SAM" id="SignalP"/>
    </source>
</evidence>
<protein>
    <recommendedName>
        <fullName evidence="4">MacB-like periplasmic core domain-containing protein</fullName>
    </recommendedName>
</protein>
<name>A0A8S4A181_9EUPU</name>
<evidence type="ECO:0008006" key="4">
    <source>
        <dbReference type="Google" id="ProtNLM"/>
    </source>
</evidence>
<dbReference type="Proteomes" id="UP000678393">
    <property type="component" value="Unassembled WGS sequence"/>
</dbReference>
<keyword evidence="1" id="KW-0732">Signal</keyword>
<gene>
    <name evidence="2" type="ORF">CUNI_LOCUS19610</name>
</gene>
<reference evidence="2" key="1">
    <citation type="submission" date="2021-04" db="EMBL/GenBank/DDBJ databases">
        <authorList>
            <consortium name="Molecular Ecology Group"/>
        </authorList>
    </citation>
    <scope>NUCLEOTIDE SEQUENCE</scope>
</reference>
<sequence>VQMTVALAMTVMMTGLVLESVSALPMRYYRTRPFVAQSPLTIHSPVSGAQIALTRGIPLRQFVHSGLQSVGDYAYFDDVAAAGDPGYPYRQNSHVVVLNKPKLDNVNIGAHVRPGFY</sequence>
<feature type="non-terminal residue" evidence="2">
    <location>
        <position position="1"/>
    </location>
</feature>
<keyword evidence="3" id="KW-1185">Reference proteome</keyword>
<dbReference type="AlphaFoldDB" id="A0A8S4A181"/>
<dbReference type="EMBL" id="CAJHNH020006735">
    <property type="protein sequence ID" value="CAG5134052.1"/>
    <property type="molecule type" value="Genomic_DNA"/>
</dbReference>
<accession>A0A8S4A181</accession>
<feature type="chain" id="PRO_5035727077" description="MacB-like periplasmic core domain-containing protein" evidence="1">
    <location>
        <begin position="24"/>
        <end position="117"/>
    </location>
</feature>
<comment type="caution">
    <text evidence="2">The sequence shown here is derived from an EMBL/GenBank/DDBJ whole genome shotgun (WGS) entry which is preliminary data.</text>
</comment>